<dbReference type="Proteomes" id="UP000295509">
    <property type="component" value="Unassembled WGS sequence"/>
</dbReference>
<feature type="region of interest" description="Disordered" evidence="2">
    <location>
        <begin position="1"/>
        <end position="23"/>
    </location>
</feature>
<dbReference type="GO" id="GO:0004672">
    <property type="term" value="F:protein kinase activity"/>
    <property type="evidence" value="ECO:0007669"/>
    <property type="project" value="UniProtKB-ARBA"/>
</dbReference>
<reference evidence="4 5" key="1">
    <citation type="submission" date="2019-03" db="EMBL/GenBank/DDBJ databases">
        <title>Genomic Encyclopedia of Type Strains, Phase III (KMG-III): the genomes of soil and plant-associated and newly described type strains.</title>
        <authorList>
            <person name="Whitman W."/>
        </authorList>
    </citation>
    <scope>NUCLEOTIDE SEQUENCE [LARGE SCALE GENOMIC DNA]</scope>
    <source>
        <strain evidence="4 5">LMG 29544</strain>
    </source>
</reference>
<evidence type="ECO:0000256" key="1">
    <source>
        <dbReference type="ARBA" id="ARBA00023012"/>
    </source>
</evidence>
<feature type="compositionally biased region" description="Polar residues" evidence="2">
    <location>
        <begin position="12"/>
        <end position="21"/>
    </location>
</feature>
<organism evidence="4 5">
    <name type="scientific">Paraburkholderia rhizosphaerae</name>
    <dbReference type="NCBI Taxonomy" id="480658"/>
    <lineage>
        <taxon>Bacteria</taxon>
        <taxon>Pseudomonadati</taxon>
        <taxon>Pseudomonadota</taxon>
        <taxon>Betaproteobacteria</taxon>
        <taxon>Burkholderiales</taxon>
        <taxon>Burkholderiaceae</taxon>
        <taxon>Paraburkholderia</taxon>
    </lineage>
</organism>
<dbReference type="InterPro" id="IPR036641">
    <property type="entry name" value="HPT_dom_sf"/>
</dbReference>
<dbReference type="Pfam" id="PF01627">
    <property type="entry name" value="Hpt"/>
    <property type="match status" value="1"/>
</dbReference>
<dbReference type="GO" id="GO:0000160">
    <property type="term" value="P:phosphorelay signal transduction system"/>
    <property type="evidence" value="ECO:0007669"/>
    <property type="project" value="UniProtKB-KW"/>
</dbReference>
<accession>A0A4R8M0E0</accession>
<dbReference type="RefSeq" id="WP_134189598.1">
    <property type="nucleotide sequence ID" value="NZ_JBHLUW010000027.1"/>
</dbReference>
<protein>
    <submittedName>
        <fullName evidence="4">Hpt domain-containing protein</fullName>
    </submittedName>
</protein>
<keyword evidence="1" id="KW-0902">Two-component regulatory system</keyword>
<evidence type="ECO:0000313" key="4">
    <source>
        <dbReference type="EMBL" id="TDY54550.1"/>
    </source>
</evidence>
<dbReference type="AlphaFoldDB" id="A0A4R8M0E0"/>
<dbReference type="OrthoDB" id="9915792at2"/>
<proteinExistence type="predicted"/>
<dbReference type="EMBL" id="SORE01000001">
    <property type="protein sequence ID" value="TDY54550.1"/>
    <property type="molecule type" value="Genomic_DNA"/>
</dbReference>
<evidence type="ECO:0000259" key="3">
    <source>
        <dbReference type="Pfam" id="PF01627"/>
    </source>
</evidence>
<gene>
    <name evidence="4" type="ORF">BX592_1016</name>
</gene>
<feature type="compositionally biased region" description="Basic and acidic residues" evidence="2">
    <location>
        <begin position="1"/>
        <end position="10"/>
    </location>
</feature>
<dbReference type="SUPFAM" id="SSF47226">
    <property type="entry name" value="Histidine-containing phosphotransfer domain, HPT domain"/>
    <property type="match status" value="1"/>
</dbReference>
<dbReference type="Gene3D" id="1.20.120.160">
    <property type="entry name" value="HPT domain"/>
    <property type="match status" value="1"/>
</dbReference>
<evidence type="ECO:0000313" key="5">
    <source>
        <dbReference type="Proteomes" id="UP000295509"/>
    </source>
</evidence>
<sequence>MSVNHDEKSRRSSLARSANTQQDDEDSCRWSDLIHHGPADLRELLIETTLVDLHDAIAALNTGDFARAKFIAHRMKGIARILNADETVSACGALEMYCHRCDATRAGAALLQVELGFAAVYRTFDGSDQTEPSGPSDPDD</sequence>
<comment type="caution">
    <text evidence="4">The sequence shown here is derived from an EMBL/GenBank/DDBJ whole genome shotgun (WGS) entry which is preliminary data.</text>
</comment>
<feature type="domain" description="HPt" evidence="3">
    <location>
        <begin position="40"/>
        <end position="109"/>
    </location>
</feature>
<name>A0A4R8M0E0_9BURK</name>
<dbReference type="InterPro" id="IPR008207">
    <property type="entry name" value="Sig_transdc_His_kin_Hpt_dom"/>
</dbReference>
<evidence type="ECO:0000256" key="2">
    <source>
        <dbReference type="SAM" id="MobiDB-lite"/>
    </source>
</evidence>
<keyword evidence="5" id="KW-1185">Reference proteome</keyword>